<dbReference type="Proteomes" id="UP000622405">
    <property type="component" value="Unassembled WGS sequence"/>
</dbReference>
<keyword evidence="2" id="KW-1185">Reference proteome</keyword>
<comment type="caution">
    <text evidence="1">The sequence shown here is derived from an EMBL/GenBank/DDBJ whole genome shotgun (WGS) entry which is preliminary data.</text>
</comment>
<name>A0ABR6YTV2_9FIRM</name>
<evidence type="ECO:0000313" key="1">
    <source>
        <dbReference type="EMBL" id="MBC3898525.1"/>
    </source>
</evidence>
<dbReference type="RefSeq" id="WP_186893187.1">
    <property type="nucleotide sequence ID" value="NZ_WJBE01000002.1"/>
</dbReference>
<reference evidence="1 2" key="1">
    <citation type="journal article" date="2020" name="mSystems">
        <title>Defining Genomic and Predicted Metabolic Features of the Acetobacterium Genus.</title>
        <authorList>
            <person name="Ross D.E."/>
            <person name="Marshall C.W."/>
            <person name="Gulliver D."/>
            <person name="May H.D."/>
            <person name="Norman R.S."/>
        </authorList>
    </citation>
    <scope>NUCLEOTIDE SEQUENCE [LARGE SCALE GENOMIC DNA]</scope>
    <source>
        <strain evidence="1 2">DSM 4132</strain>
    </source>
</reference>
<sequence length="149" mass="17389">MKIIKSSKEINYYYFGMNMGNLPIGRFLAILIDVFVNPRHDETTKIWLIYKIYLQDGVALKSQMFYMSSNPESIFDRFFYNFGMNKDAHSGYAFNEMIGQMGMVTIENENSKGTEFSNVVNFMPMNQEAWDKEWDAFYGKQVGNNDKAN</sequence>
<dbReference type="EMBL" id="WJBE01000002">
    <property type="protein sequence ID" value="MBC3898525.1"/>
    <property type="molecule type" value="Genomic_DNA"/>
</dbReference>
<protein>
    <submittedName>
        <fullName evidence="1">Uncharacterized protein</fullName>
    </submittedName>
</protein>
<organism evidence="1 2">
    <name type="scientific">Acetobacterium malicum</name>
    <dbReference type="NCBI Taxonomy" id="52692"/>
    <lineage>
        <taxon>Bacteria</taxon>
        <taxon>Bacillati</taxon>
        <taxon>Bacillota</taxon>
        <taxon>Clostridia</taxon>
        <taxon>Eubacteriales</taxon>
        <taxon>Eubacteriaceae</taxon>
        <taxon>Acetobacterium</taxon>
    </lineage>
</organism>
<evidence type="ECO:0000313" key="2">
    <source>
        <dbReference type="Proteomes" id="UP000622405"/>
    </source>
</evidence>
<proteinExistence type="predicted"/>
<gene>
    <name evidence="1" type="ORF">GH811_02695</name>
</gene>
<accession>A0ABR6YTV2</accession>